<dbReference type="InterPro" id="IPR018108">
    <property type="entry name" value="MCP_transmembrane"/>
</dbReference>
<comment type="caution">
    <text evidence="12">The sequence shown here is derived from an EMBL/GenBank/DDBJ whole genome shotgun (WGS) entry which is preliminary data.</text>
</comment>
<comment type="subcellular location">
    <subcellularLocation>
        <location evidence="1">Mitochondrion inner membrane</location>
        <topology evidence="1">Multi-pass membrane protein</topology>
    </subcellularLocation>
</comment>
<dbReference type="GO" id="GO:0015218">
    <property type="term" value="F:pyrimidine nucleotide transmembrane transporter activity"/>
    <property type="evidence" value="ECO:0007669"/>
    <property type="project" value="InterPro"/>
</dbReference>
<keyword evidence="4" id="KW-0677">Repeat</keyword>
<name>A0AAW0YVG8_9TREE</name>
<evidence type="ECO:0000256" key="11">
    <source>
        <dbReference type="SAM" id="MobiDB-lite"/>
    </source>
</evidence>
<dbReference type="PANTHER" id="PTHR45829:SF4">
    <property type="entry name" value="MITOCHONDRIAL CARRIER PROTEIN RIM2"/>
    <property type="match status" value="1"/>
</dbReference>
<dbReference type="GO" id="GO:1990519">
    <property type="term" value="P:pyrimidine nucleotide import into mitochondrion"/>
    <property type="evidence" value="ECO:0007669"/>
    <property type="project" value="TreeGrafter"/>
</dbReference>
<dbReference type="PANTHER" id="PTHR45829">
    <property type="entry name" value="MITOCHONDRIAL CARRIER PROTEIN RIM2"/>
    <property type="match status" value="1"/>
</dbReference>
<evidence type="ECO:0000256" key="10">
    <source>
        <dbReference type="RuleBase" id="RU000488"/>
    </source>
</evidence>
<proteinExistence type="inferred from homology"/>
<dbReference type="Proteomes" id="UP001388673">
    <property type="component" value="Unassembled WGS sequence"/>
</dbReference>
<feature type="repeat" description="Solcar" evidence="9">
    <location>
        <begin position="174"/>
        <end position="313"/>
    </location>
</feature>
<feature type="compositionally biased region" description="Low complexity" evidence="11">
    <location>
        <begin position="1"/>
        <end position="41"/>
    </location>
</feature>
<sequence>MSSTSALASSSASSLVGASSSSSISSSSPSSSTPPSTASPPQKKKLVGWQHSAAGSLGGMTGAIVTSPFDVVKTRLQSDLFRHSVQPLKDTAKAVTARTGISGTLWQFVDTVYLIRRIGVEEGWKALYKGLGPSLVGIIPARAINFYFYPTSKAYLAKQFPNAPTEKAGQTAEDSPLIHLSAAVIAGIMTSTGTNPIWVVKTRLQLSARKKPPGIPSASIPATSSLLPKTIANSVAALAQSTSASTSTVATSTAASAAAPAATRASVSPALAMTMDIIRKEGIVGLYRGLSASYLGVSEGVIQWVLYERFKRIGKTTTSSLDQQSLLSYVGSIVGASGGAKAVASLITYPHEVIRTRLRQPAINGVVKYNGLLQTLRLVMKEEGVASLYGGLTAHMFRVVPNAACMFLIYELVAGKLTAAA</sequence>
<dbReference type="KEGG" id="kne:92182609"/>
<dbReference type="GO" id="GO:0005743">
    <property type="term" value="C:mitochondrial inner membrane"/>
    <property type="evidence" value="ECO:0007669"/>
    <property type="project" value="UniProtKB-SubCell"/>
</dbReference>
<dbReference type="AlphaFoldDB" id="A0AAW0YVG8"/>
<accession>A0AAW0YVG8</accession>
<dbReference type="InterPro" id="IPR023395">
    <property type="entry name" value="MCP_dom_sf"/>
</dbReference>
<evidence type="ECO:0008006" key="14">
    <source>
        <dbReference type="Google" id="ProtNLM"/>
    </source>
</evidence>
<dbReference type="GeneID" id="92182609"/>
<evidence type="ECO:0000256" key="8">
    <source>
        <dbReference type="ARBA" id="ARBA00023136"/>
    </source>
</evidence>
<keyword evidence="2 10" id="KW-0813">Transport</keyword>
<evidence type="ECO:0000256" key="2">
    <source>
        <dbReference type="ARBA" id="ARBA00022448"/>
    </source>
</evidence>
<dbReference type="RefSeq" id="XP_066801011.1">
    <property type="nucleotide sequence ID" value="XM_066948443.1"/>
</dbReference>
<keyword evidence="3 9" id="KW-0812">Transmembrane</keyword>
<evidence type="ECO:0000256" key="6">
    <source>
        <dbReference type="ARBA" id="ARBA00022989"/>
    </source>
</evidence>
<evidence type="ECO:0000313" key="12">
    <source>
        <dbReference type="EMBL" id="KAK8847493.1"/>
    </source>
</evidence>
<evidence type="ECO:0000256" key="3">
    <source>
        <dbReference type="ARBA" id="ARBA00022692"/>
    </source>
</evidence>
<evidence type="ECO:0000313" key="13">
    <source>
        <dbReference type="Proteomes" id="UP001388673"/>
    </source>
</evidence>
<feature type="repeat" description="Solcar" evidence="9">
    <location>
        <begin position="46"/>
        <end position="155"/>
    </location>
</feature>
<comment type="similarity">
    <text evidence="10">Belongs to the mitochondrial carrier (TC 2.A.29) family.</text>
</comment>
<keyword evidence="8 9" id="KW-0472">Membrane</keyword>
<evidence type="ECO:0000256" key="9">
    <source>
        <dbReference type="PROSITE-ProRule" id="PRU00282"/>
    </source>
</evidence>
<dbReference type="EMBL" id="JBCAWK010000010">
    <property type="protein sequence ID" value="KAK8847493.1"/>
    <property type="molecule type" value="Genomic_DNA"/>
</dbReference>
<dbReference type="PROSITE" id="PS50920">
    <property type="entry name" value="SOLCAR"/>
    <property type="match status" value="3"/>
</dbReference>
<dbReference type="Gene3D" id="1.50.40.10">
    <property type="entry name" value="Mitochondrial carrier domain"/>
    <property type="match status" value="2"/>
</dbReference>
<organism evidence="12 13">
    <name type="scientific">Kwoniella newhampshirensis</name>
    <dbReference type="NCBI Taxonomy" id="1651941"/>
    <lineage>
        <taxon>Eukaryota</taxon>
        <taxon>Fungi</taxon>
        <taxon>Dikarya</taxon>
        <taxon>Basidiomycota</taxon>
        <taxon>Agaricomycotina</taxon>
        <taxon>Tremellomycetes</taxon>
        <taxon>Tremellales</taxon>
        <taxon>Cryptococcaceae</taxon>
        <taxon>Kwoniella</taxon>
    </lineage>
</organism>
<reference evidence="12 13" key="1">
    <citation type="journal article" date="2024" name="bioRxiv">
        <title>Comparative genomics of Cryptococcus and Kwoniella reveals pathogenesis evolution and contrasting karyotype dynamics via intercentromeric recombination or chromosome fusion.</title>
        <authorList>
            <person name="Coelho M.A."/>
            <person name="David-Palma M."/>
            <person name="Shea T."/>
            <person name="Bowers K."/>
            <person name="McGinley-Smith S."/>
            <person name="Mohammad A.W."/>
            <person name="Gnirke A."/>
            <person name="Yurkov A.M."/>
            <person name="Nowrousian M."/>
            <person name="Sun S."/>
            <person name="Cuomo C.A."/>
            <person name="Heitman J."/>
        </authorList>
    </citation>
    <scope>NUCLEOTIDE SEQUENCE [LARGE SCALE GENOMIC DNA]</scope>
    <source>
        <strain evidence="12 13">CBS 13917</strain>
    </source>
</reference>
<dbReference type="InterPro" id="IPR049562">
    <property type="entry name" value="SLC25A33/36-like"/>
</dbReference>
<feature type="repeat" description="Solcar" evidence="9">
    <location>
        <begin position="330"/>
        <end position="416"/>
    </location>
</feature>
<keyword evidence="13" id="KW-1185">Reference proteome</keyword>
<dbReference type="FunFam" id="1.50.40.10:FF:000132">
    <property type="entry name" value="Solute carrier family 25, member 33/36"/>
    <property type="match status" value="1"/>
</dbReference>
<keyword evidence="5" id="KW-0999">Mitochondrion inner membrane</keyword>
<dbReference type="Pfam" id="PF00153">
    <property type="entry name" value="Mito_carr"/>
    <property type="match status" value="4"/>
</dbReference>
<dbReference type="SUPFAM" id="SSF103506">
    <property type="entry name" value="Mitochondrial carrier"/>
    <property type="match status" value="1"/>
</dbReference>
<keyword evidence="6" id="KW-1133">Transmembrane helix</keyword>
<feature type="region of interest" description="Disordered" evidence="11">
    <location>
        <begin position="1"/>
        <end position="45"/>
    </location>
</feature>
<protein>
    <recommendedName>
        <fullName evidence="14">Solute carrier family 25, member 33/36</fullName>
    </recommendedName>
</protein>
<gene>
    <name evidence="12" type="ORF">IAR55_005351</name>
</gene>
<evidence type="ECO:0000256" key="5">
    <source>
        <dbReference type="ARBA" id="ARBA00022792"/>
    </source>
</evidence>
<keyword evidence="7" id="KW-0496">Mitochondrion</keyword>
<evidence type="ECO:0000256" key="1">
    <source>
        <dbReference type="ARBA" id="ARBA00004448"/>
    </source>
</evidence>
<evidence type="ECO:0000256" key="7">
    <source>
        <dbReference type="ARBA" id="ARBA00023128"/>
    </source>
</evidence>
<evidence type="ECO:0000256" key="4">
    <source>
        <dbReference type="ARBA" id="ARBA00022737"/>
    </source>
</evidence>